<feature type="region of interest" description="Disordered" evidence="5">
    <location>
        <begin position="223"/>
        <end position="280"/>
    </location>
</feature>
<dbReference type="Pfam" id="PF07690">
    <property type="entry name" value="MFS_1"/>
    <property type="match status" value="2"/>
</dbReference>
<organism evidence="7 8">
    <name type="scientific">Paramuricea clavata</name>
    <name type="common">Red gorgonian</name>
    <name type="synonym">Violescent sea-whip</name>
    <dbReference type="NCBI Taxonomy" id="317549"/>
    <lineage>
        <taxon>Eukaryota</taxon>
        <taxon>Metazoa</taxon>
        <taxon>Cnidaria</taxon>
        <taxon>Anthozoa</taxon>
        <taxon>Octocorallia</taxon>
        <taxon>Malacalcyonacea</taxon>
        <taxon>Plexauridae</taxon>
        <taxon>Paramuricea</taxon>
    </lineage>
</organism>
<dbReference type="Gene3D" id="1.20.1250.20">
    <property type="entry name" value="MFS general substrate transporter like domains"/>
    <property type="match status" value="2"/>
</dbReference>
<feature type="transmembrane region" description="Helical" evidence="6">
    <location>
        <begin position="457"/>
        <end position="476"/>
    </location>
</feature>
<keyword evidence="2 6" id="KW-0812">Transmembrane</keyword>
<feature type="region of interest" description="Disordered" evidence="5">
    <location>
        <begin position="294"/>
        <end position="367"/>
    </location>
</feature>
<gene>
    <name evidence="7" type="ORF">PACLA_8A086311</name>
</gene>
<dbReference type="AlphaFoldDB" id="A0A6S7H696"/>
<keyword evidence="4 6" id="KW-0472">Membrane</keyword>
<feature type="transmembrane region" description="Helical" evidence="6">
    <location>
        <begin position="488"/>
        <end position="512"/>
    </location>
</feature>
<feature type="transmembrane region" description="Helical" evidence="6">
    <location>
        <begin position="140"/>
        <end position="162"/>
    </location>
</feature>
<dbReference type="InterPro" id="IPR051068">
    <property type="entry name" value="MFS_Domain-Containing_Protein"/>
</dbReference>
<dbReference type="PROSITE" id="PS50850">
    <property type="entry name" value="MFS"/>
    <property type="match status" value="1"/>
</dbReference>
<dbReference type="SUPFAM" id="SSF103473">
    <property type="entry name" value="MFS general substrate transporter"/>
    <property type="match status" value="1"/>
</dbReference>
<feature type="transmembrane region" description="Helical" evidence="6">
    <location>
        <begin position="82"/>
        <end position="103"/>
    </location>
</feature>
<dbReference type="GO" id="GO:0016020">
    <property type="term" value="C:membrane"/>
    <property type="evidence" value="ECO:0007669"/>
    <property type="project" value="UniProtKB-SubCell"/>
</dbReference>
<protein>
    <submittedName>
        <fullName evidence="7">Major facilitator superfamily domain-containing 8-like</fullName>
    </submittedName>
</protein>
<feature type="transmembrane region" description="Helical" evidence="6">
    <location>
        <begin position="20"/>
        <end position="42"/>
    </location>
</feature>
<reference evidence="7" key="1">
    <citation type="submission" date="2020-04" db="EMBL/GenBank/DDBJ databases">
        <authorList>
            <person name="Alioto T."/>
            <person name="Alioto T."/>
            <person name="Gomez Garrido J."/>
        </authorList>
    </citation>
    <scope>NUCLEOTIDE SEQUENCE</scope>
    <source>
        <strain evidence="7">A484AB</strain>
    </source>
</reference>
<proteinExistence type="predicted"/>
<feature type="transmembrane region" description="Helical" evidence="6">
    <location>
        <begin position="182"/>
        <end position="204"/>
    </location>
</feature>
<dbReference type="PANTHER" id="PTHR23510">
    <property type="entry name" value="INNER MEMBRANE TRANSPORT PROTEIN YAJR"/>
    <property type="match status" value="1"/>
</dbReference>
<dbReference type="InterPro" id="IPR011701">
    <property type="entry name" value="MFS"/>
</dbReference>
<evidence type="ECO:0000256" key="6">
    <source>
        <dbReference type="SAM" id="Phobius"/>
    </source>
</evidence>
<evidence type="ECO:0000256" key="4">
    <source>
        <dbReference type="ARBA" id="ARBA00023136"/>
    </source>
</evidence>
<keyword evidence="8" id="KW-1185">Reference proteome</keyword>
<feature type="compositionally biased region" description="Basic and acidic residues" evidence="5">
    <location>
        <begin position="238"/>
        <end position="247"/>
    </location>
</feature>
<evidence type="ECO:0000313" key="7">
    <source>
        <dbReference type="EMBL" id="CAB3998336.1"/>
    </source>
</evidence>
<feature type="transmembrane region" description="Helical" evidence="6">
    <location>
        <begin position="390"/>
        <end position="412"/>
    </location>
</feature>
<evidence type="ECO:0000256" key="3">
    <source>
        <dbReference type="ARBA" id="ARBA00022989"/>
    </source>
</evidence>
<evidence type="ECO:0000256" key="1">
    <source>
        <dbReference type="ARBA" id="ARBA00004141"/>
    </source>
</evidence>
<feature type="transmembrane region" description="Helical" evidence="6">
    <location>
        <begin position="432"/>
        <end position="450"/>
    </location>
</feature>
<feature type="transmembrane region" description="Helical" evidence="6">
    <location>
        <begin position="553"/>
        <end position="572"/>
    </location>
</feature>
<evidence type="ECO:0000256" key="2">
    <source>
        <dbReference type="ARBA" id="ARBA00022692"/>
    </source>
</evidence>
<comment type="subcellular location">
    <subcellularLocation>
        <location evidence="1">Membrane</location>
        <topology evidence="1">Multi-pass membrane protein</topology>
    </subcellularLocation>
</comment>
<dbReference type="OrthoDB" id="370281at2759"/>
<feature type="compositionally biased region" description="Basic and acidic residues" evidence="5">
    <location>
        <begin position="305"/>
        <end position="316"/>
    </location>
</feature>
<feature type="transmembrane region" description="Helical" evidence="6">
    <location>
        <begin position="524"/>
        <end position="547"/>
    </location>
</feature>
<evidence type="ECO:0000256" key="5">
    <source>
        <dbReference type="SAM" id="MobiDB-lite"/>
    </source>
</evidence>
<feature type="transmembrane region" description="Helical" evidence="6">
    <location>
        <begin position="48"/>
        <end position="70"/>
    </location>
</feature>
<dbReference type="PANTHER" id="PTHR23510:SF16">
    <property type="entry name" value="MAJOR FACILITATOR SUPERFAMILY (MFS) PROFILE DOMAIN-CONTAINING PROTEIN"/>
    <property type="match status" value="1"/>
</dbReference>
<evidence type="ECO:0000313" key="8">
    <source>
        <dbReference type="Proteomes" id="UP001152795"/>
    </source>
</evidence>
<dbReference type="EMBL" id="CACRXK020003326">
    <property type="protein sequence ID" value="CAB3998336.1"/>
    <property type="molecule type" value="Genomic_DNA"/>
</dbReference>
<keyword evidence="3 6" id="KW-1133">Transmembrane helix</keyword>
<dbReference type="InterPro" id="IPR036259">
    <property type="entry name" value="MFS_trans_sf"/>
</dbReference>
<dbReference type="InterPro" id="IPR020846">
    <property type="entry name" value="MFS_dom"/>
</dbReference>
<comment type="caution">
    <text evidence="7">The sequence shown here is derived from an EMBL/GenBank/DDBJ whole genome shotgun (WGS) entry which is preliminary data.</text>
</comment>
<name>A0A6S7H696_PARCT</name>
<dbReference type="Proteomes" id="UP001152795">
    <property type="component" value="Unassembled WGS sequence"/>
</dbReference>
<dbReference type="GO" id="GO:0022857">
    <property type="term" value="F:transmembrane transporter activity"/>
    <property type="evidence" value="ECO:0007669"/>
    <property type="project" value="InterPro"/>
</dbReference>
<feature type="transmembrane region" description="Helical" evidence="6">
    <location>
        <begin position="109"/>
        <end position="128"/>
    </location>
</feature>
<accession>A0A6S7H696</accession>
<sequence length="586" mass="65873">MFKMVRWTFKEKRNLTLFAFSTRMFFMGVEYAVIFPSVWLYLKIFHVDYWYLGLVLSAYNMVGIVSTALVGRLVDMTRKVRFTGFLWNLAEIAGNFIYAMPFWVGLPLIGRMVAGFGEGFISAMWGELARVTTREQRTRYFTILKGSNLLGAALGPAFNLFLKEINFNIGAWPIDFRTSPGFIMGLIWIVVTILMLVAVFDLSWELKNNPDYQLLIEEPASKLKRKKKPKHSLTSPEKSPRMIKKEPMQSPGHSPPAPRKEVFPTLKQRSQPQPEDSPKRTILDMADEAIALKKLQQDESPATEPVEKSEKSHEIQEEPEDTTTKPLPDEHETVESLPNEPGTPQTPENKRNHFESFDSTSGSDAEEALDIEDADKATFKEAILDMFTKFHVVVMIYLLFFMYVIHTCLQGISPLIAENMLFWSETQVSILYTVWGLEIILVLVVVWLIAPKVSDRIILMFAVICGCGSSASLIVLSHSEAATDLCLYSFIVTILLAGAAISITVVICRSLVSKHTKPENQGLVHAILTSFNRVAGLSGPIFGSSLYTRKATMGWILAVLQVLGLVLLVLAYKKLKVVKKAEKVSS</sequence>